<dbReference type="OrthoDB" id="1431064at2"/>
<evidence type="ECO:0000259" key="3">
    <source>
        <dbReference type="PROSITE" id="PS51186"/>
    </source>
</evidence>
<feature type="domain" description="N-acetyltransferase" evidence="3">
    <location>
        <begin position="2"/>
        <end position="151"/>
    </location>
</feature>
<evidence type="ECO:0000256" key="2">
    <source>
        <dbReference type="ARBA" id="ARBA00023315"/>
    </source>
</evidence>
<evidence type="ECO:0000256" key="1">
    <source>
        <dbReference type="ARBA" id="ARBA00022679"/>
    </source>
</evidence>
<dbReference type="InterPro" id="IPR016181">
    <property type="entry name" value="Acyl_CoA_acyltransferase"/>
</dbReference>
<dbReference type="RefSeq" id="WP_093328531.1">
    <property type="nucleotide sequence ID" value="NZ_AP027363.1"/>
</dbReference>
<dbReference type="PROSITE" id="PS51186">
    <property type="entry name" value="GNAT"/>
    <property type="match status" value="1"/>
</dbReference>
<gene>
    <name evidence="4" type="ORF">SAMN05660429_01233</name>
</gene>
<dbReference type="AlphaFoldDB" id="A0A1I0CKG8"/>
<organism evidence="4 5">
    <name type="scientific">Thalassotalea agarivorans</name>
    <name type="common">Thalassomonas agarivorans</name>
    <dbReference type="NCBI Taxonomy" id="349064"/>
    <lineage>
        <taxon>Bacteria</taxon>
        <taxon>Pseudomonadati</taxon>
        <taxon>Pseudomonadota</taxon>
        <taxon>Gammaproteobacteria</taxon>
        <taxon>Alteromonadales</taxon>
        <taxon>Colwelliaceae</taxon>
        <taxon>Thalassotalea</taxon>
    </lineage>
</organism>
<keyword evidence="2" id="KW-0012">Acyltransferase</keyword>
<proteinExistence type="predicted"/>
<keyword evidence="4" id="KW-0689">Ribosomal protein</keyword>
<dbReference type="EMBL" id="FOHK01000005">
    <property type="protein sequence ID" value="SET20164.1"/>
    <property type="molecule type" value="Genomic_DNA"/>
</dbReference>
<dbReference type="STRING" id="349064.SAMN05660429_01233"/>
<keyword evidence="4" id="KW-0687">Ribonucleoprotein</keyword>
<name>A0A1I0CKG8_THASX</name>
<accession>A0A1I0CKG8</accession>
<evidence type="ECO:0000313" key="5">
    <source>
        <dbReference type="Proteomes" id="UP000199308"/>
    </source>
</evidence>
<evidence type="ECO:0000313" key="4">
    <source>
        <dbReference type="EMBL" id="SET20164.1"/>
    </source>
</evidence>
<keyword evidence="1" id="KW-0808">Transferase</keyword>
<dbReference type="InterPro" id="IPR051556">
    <property type="entry name" value="N-term/lysine_N-AcTrnsfr"/>
</dbReference>
<dbReference type="PANTHER" id="PTHR42919:SF8">
    <property type="entry name" value="N-ALPHA-ACETYLTRANSFERASE 50"/>
    <property type="match status" value="1"/>
</dbReference>
<dbReference type="InterPro" id="IPR000182">
    <property type="entry name" value="GNAT_dom"/>
</dbReference>
<dbReference type="PANTHER" id="PTHR42919">
    <property type="entry name" value="N-ALPHA-ACETYLTRANSFERASE"/>
    <property type="match status" value="1"/>
</dbReference>
<protein>
    <submittedName>
        <fullName evidence="4">Ribosomal protein S18 acetylase RimI</fullName>
    </submittedName>
</protein>
<dbReference type="CDD" id="cd04301">
    <property type="entry name" value="NAT_SF"/>
    <property type="match status" value="1"/>
</dbReference>
<dbReference type="Pfam" id="PF00583">
    <property type="entry name" value="Acetyltransf_1"/>
    <property type="match status" value="1"/>
</dbReference>
<dbReference type="SUPFAM" id="SSF55729">
    <property type="entry name" value="Acyl-CoA N-acyltransferases (Nat)"/>
    <property type="match status" value="1"/>
</dbReference>
<dbReference type="Gene3D" id="3.40.630.30">
    <property type="match status" value="1"/>
</dbReference>
<dbReference type="GO" id="GO:0016747">
    <property type="term" value="F:acyltransferase activity, transferring groups other than amino-acyl groups"/>
    <property type="evidence" value="ECO:0007669"/>
    <property type="project" value="InterPro"/>
</dbReference>
<dbReference type="GO" id="GO:0005840">
    <property type="term" value="C:ribosome"/>
    <property type="evidence" value="ECO:0007669"/>
    <property type="project" value="UniProtKB-KW"/>
</dbReference>
<sequence length="151" mass="17009">MLTIVCNQPDTYQAFAELNLAWIKKYFHVEESDRALADNPAIYVDAGGYVLAAVKDDIVLGAVALVEREANVYELTKMAVDPNFHGQGIANKLMLAIFDKLEELNAEMVYLVSNTKLKSAINLYKKYGFETVHLGPHHSYKRCDIIMEKPL</sequence>
<dbReference type="Proteomes" id="UP000199308">
    <property type="component" value="Unassembled WGS sequence"/>
</dbReference>
<keyword evidence="5" id="KW-1185">Reference proteome</keyword>
<reference evidence="4 5" key="1">
    <citation type="submission" date="2016-10" db="EMBL/GenBank/DDBJ databases">
        <authorList>
            <person name="de Groot N.N."/>
        </authorList>
    </citation>
    <scope>NUCLEOTIDE SEQUENCE [LARGE SCALE GENOMIC DNA]</scope>
    <source>
        <strain evidence="4 5">DSM 19706</strain>
    </source>
</reference>